<evidence type="ECO:0000313" key="19">
    <source>
        <dbReference type="Proteomes" id="UP000762676"/>
    </source>
</evidence>
<dbReference type="Proteomes" id="UP000762676">
    <property type="component" value="Unassembled WGS sequence"/>
</dbReference>
<accession>A0AAV4JJ87</accession>
<keyword evidence="9 15" id="KW-1133">Transmembrane helix</keyword>
<evidence type="ECO:0000256" key="1">
    <source>
        <dbReference type="ARBA" id="ARBA00004477"/>
    </source>
</evidence>
<evidence type="ECO:0000256" key="6">
    <source>
        <dbReference type="ARBA" id="ARBA00022679"/>
    </source>
</evidence>
<protein>
    <recommendedName>
        <fullName evidence="15">Palmitoyltransferase</fullName>
        <ecNumber evidence="15">2.3.1.225</ecNumber>
    </recommendedName>
</protein>
<keyword evidence="19" id="KW-1185">Reference proteome</keyword>
<keyword evidence="14 15" id="KW-0012">Acyltransferase</keyword>
<evidence type="ECO:0000256" key="10">
    <source>
        <dbReference type="ARBA" id="ARBA00023034"/>
    </source>
</evidence>
<dbReference type="GO" id="GO:0000139">
    <property type="term" value="C:Golgi membrane"/>
    <property type="evidence" value="ECO:0007669"/>
    <property type="project" value="UniProtKB-SubCell"/>
</dbReference>
<comment type="domain">
    <text evidence="15">The DHHC domain is required for palmitoyltransferase activity.</text>
</comment>
<keyword evidence="13" id="KW-0449">Lipoprotein</keyword>
<reference evidence="18 19" key="1">
    <citation type="journal article" date="2021" name="Elife">
        <title>Chloroplast acquisition without the gene transfer in kleptoplastic sea slugs, Plakobranchus ocellatus.</title>
        <authorList>
            <person name="Maeda T."/>
            <person name="Takahashi S."/>
            <person name="Yoshida T."/>
            <person name="Shimamura S."/>
            <person name="Takaki Y."/>
            <person name="Nagai Y."/>
            <person name="Toyoda A."/>
            <person name="Suzuki Y."/>
            <person name="Arimoto A."/>
            <person name="Ishii H."/>
            <person name="Satoh N."/>
            <person name="Nishiyama T."/>
            <person name="Hasebe M."/>
            <person name="Maruyama T."/>
            <person name="Minagawa J."/>
            <person name="Obokata J."/>
            <person name="Shigenobu S."/>
        </authorList>
    </citation>
    <scope>NUCLEOTIDE SEQUENCE [LARGE SCALE GENOMIC DNA]</scope>
</reference>
<evidence type="ECO:0000256" key="8">
    <source>
        <dbReference type="ARBA" id="ARBA00022824"/>
    </source>
</evidence>
<proteinExistence type="inferred from homology"/>
<dbReference type="EC" id="2.3.1.225" evidence="15"/>
<comment type="similarity">
    <text evidence="4 15">Belongs to the DHHC palmitoyltransferase family.</text>
</comment>
<sequence>MDFIFFFLGYVGLFSVVALVVLISPASPLLTKLVDKTKDLSLRIIHMLIPGVILRCGQTSLYYVFYTRNHVMQLAFGGLVMGGNAILMRDILPLLYIFEPDENHLLLPMLFLFTNAAAFHLSCSVDAGRVTPQNVAVLASRYQADGMIYKEGTECSTCKLVKPPRSKHCSICNHCVHRFDHHCIWINNCVGAGNLRFFLPFLLTLLAMVINGAVMGTRAMMLYTQHLKLMDSGYVDPHSGQVLPITVPVLIQHLFMQHPRSVFLVSSLLMLAVLLGLFTVYHSYLLLNNQTTNERYKISALATTHSTHTRENSIKLTSSSGSCTSNGKTSGSSNGTSRNNGHITCNNRTTSVSNGCGLESKTMSKCQPDTNTAGPHSEGVFKVNNNVEFPRDEKQKLSCDDIYLFYDKGFLLNVKEVFLPWSGLKWKTAGKKNFVVTKKKQKRQ</sequence>
<dbReference type="GO" id="GO:0005886">
    <property type="term" value="C:plasma membrane"/>
    <property type="evidence" value="ECO:0007669"/>
    <property type="project" value="UniProtKB-SubCell"/>
</dbReference>
<name>A0AAV4JJ87_9GAST</name>
<organism evidence="18 19">
    <name type="scientific">Elysia marginata</name>
    <dbReference type="NCBI Taxonomy" id="1093978"/>
    <lineage>
        <taxon>Eukaryota</taxon>
        <taxon>Metazoa</taxon>
        <taxon>Spiralia</taxon>
        <taxon>Lophotrochozoa</taxon>
        <taxon>Mollusca</taxon>
        <taxon>Gastropoda</taxon>
        <taxon>Heterobranchia</taxon>
        <taxon>Euthyneura</taxon>
        <taxon>Panpulmonata</taxon>
        <taxon>Sacoglossa</taxon>
        <taxon>Placobranchoidea</taxon>
        <taxon>Plakobranchidae</taxon>
        <taxon>Elysia</taxon>
    </lineage>
</organism>
<evidence type="ECO:0000256" key="15">
    <source>
        <dbReference type="RuleBase" id="RU079119"/>
    </source>
</evidence>
<comment type="caution">
    <text evidence="18">The sequence shown here is derived from an EMBL/GenBank/DDBJ whole genome shotgun (WGS) entry which is preliminary data.</text>
</comment>
<dbReference type="GO" id="GO:0005789">
    <property type="term" value="C:endoplasmic reticulum membrane"/>
    <property type="evidence" value="ECO:0007669"/>
    <property type="project" value="UniProtKB-SubCell"/>
</dbReference>
<dbReference type="AlphaFoldDB" id="A0AAV4JJ87"/>
<dbReference type="EMBL" id="BMAT01006947">
    <property type="protein sequence ID" value="GFS22833.1"/>
    <property type="molecule type" value="Genomic_DNA"/>
</dbReference>
<comment type="catalytic activity">
    <reaction evidence="15">
        <text>L-cysteinyl-[protein] + hexadecanoyl-CoA = S-hexadecanoyl-L-cysteinyl-[protein] + CoA</text>
        <dbReference type="Rhea" id="RHEA:36683"/>
        <dbReference type="Rhea" id="RHEA-COMP:10131"/>
        <dbReference type="Rhea" id="RHEA-COMP:11032"/>
        <dbReference type="ChEBI" id="CHEBI:29950"/>
        <dbReference type="ChEBI" id="CHEBI:57287"/>
        <dbReference type="ChEBI" id="CHEBI:57379"/>
        <dbReference type="ChEBI" id="CHEBI:74151"/>
        <dbReference type="EC" id="2.3.1.225"/>
    </reaction>
</comment>
<evidence type="ECO:0000256" key="12">
    <source>
        <dbReference type="ARBA" id="ARBA00023139"/>
    </source>
</evidence>
<feature type="transmembrane region" description="Helical" evidence="15">
    <location>
        <begin position="197"/>
        <end position="220"/>
    </location>
</feature>
<dbReference type="InterPro" id="IPR039859">
    <property type="entry name" value="PFA4/ZDH16/20/ERF2-like"/>
</dbReference>
<dbReference type="GO" id="GO:0019706">
    <property type="term" value="F:protein-cysteine S-palmitoyltransferase activity"/>
    <property type="evidence" value="ECO:0007669"/>
    <property type="project" value="UniProtKB-EC"/>
</dbReference>
<keyword evidence="10" id="KW-0333">Golgi apparatus</keyword>
<feature type="transmembrane region" description="Helical" evidence="15">
    <location>
        <begin position="44"/>
        <end position="65"/>
    </location>
</feature>
<evidence type="ECO:0000259" key="17">
    <source>
        <dbReference type="Pfam" id="PF01529"/>
    </source>
</evidence>
<dbReference type="PROSITE" id="PS50216">
    <property type="entry name" value="DHHC"/>
    <property type="match status" value="1"/>
</dbReference>
<keyword evidence="7 15" id="KW-0812">Transmembrane</keyword>
<feature type="domain" description="Palmitoyltransferase DHHC" evidence="17">
    <location>
        <begin position="150"/>
        <end position="297"/>
    </location>
</feature>
<evidence type="ECO:0000256" key="9">
    <source>
        <dbReference type="ARBA" id="ARBA00022989"/>
    </source>
</evidence>
<gene>
    <name evidence="18" type="ORF">ElyMa_003373800</name>
</gene>
<keyword evidence="11 15" id="KW-0472">Membrane</keyword>
<dbReference type="GO" id="GO:0006612">
    <property type="term" value="P:protein targeting to membrane"/>
    <property type="evidence" value="ECO:0007669"/>
    <property type="project" value="TreeGrafter"/>
</dbReference>
<evidence type="ECO:0000256" key="4">
    <source>
        <dbReference type="ARBA" id="ARBA00008574"/>
    </source>
</evidence>
<feature type="compositionally biased region" description="Low complexity" evidence="16">
    <location>
        <begin position="317"/>
        <end position="341"/>
    </location>
</feature>
<evidence type="ECO:0000256" key="3">
    <source>
        <dbReference type="ARBA" id="ARBA00004653"/>
    </source>
</evidence>
<dbReference type="PANTHER" id="PTHR22883:SF466">
    <property type="entry name" value="PALMITOYLTRANSFERASE ZDHHC4"/>
    <property type="match status" value="1"/>
</dbReference>
<feature type="transmembrane region" description="Helical" evidence="15">
    <location>
        <begin position="6"/>
        <end position="23"/>
    </location>
</feature>
<dbReference type="Pfam" id="PF01529">
    <property type="entry name" value="DHHC"/>
    <property type="match status" value="1"/>
</dbReference>
<evidence type="ECO:0000256" key="16">
    <source>
        <dbReference type="SAM" id="MobiDB-lite"/>
    </source>
</evidence>
<evidence type="ECO:0000256" key="5">
    <source>
        <dbReference type="ARBA" id="ARBA00022475"/>
    </source>
</evidence>
<evidence type="ECO:0000256" key="2">
    <source>
        <dbReference type="ARBA" id="ARBA00004651"/>
    </source>
</evidence>
<comment type="subcellular location">
    <subcellularLocation>
        <location evidence="2">Cell membrane</location>
        <topology evidence="2">Multi-pass membrane protein</topology>
    </subcellularLocation>
    <subcellularLocation>
        <location evidence="1">Endoplasmic reticulum membrane</location>
        <topology evidence="1">Multi-pass membrane protein</topology>
    </subcellularLocation>
    <subcellularLocation>
        <location evidence="3">Golgi apparatus membrane</location>
        <topology evidence="3">Multi-pass membrane protein</topology>
    </subcellularLocation>
</comment>
<evidence type="ECO:0000256" key="7">
    <source>
        <dbReference type="ARBA" id="ARBA00022692"/>
    </source>
</evidence>
<evidence type="ECO:0000313" key="18">
    <source>
        <dbReference type="EMBL" id="GFS22833.1"/>
    </source>
</evidence>
<dbReference type="InterPro" id="IPR001594">
    <property type="entry name" value="Palmitoyltrfase_DHHC"/>
</dbReference>
<feature type="transmembrane region" description="Helical" evidence="15">
    <location>
        <begin position="262"/>
        <end position="287"/>
    </location>
</feature>
<evidence type="ECO:0000256" key="14">
    <source>
        <dbReference type="ARBA" id="ARBA00023315"/>
    </source>
</evidence>
<keyword evidence="8" id="KW-0256">Endoplasmic reticulum</keyword>
<keyword evidence="6 15" id="KW-0808">Transferase</keyword>
<dbReference type="PANTHER" id="PTHR22883">
    <property type="entry name" value="ZINC FINGER DHHC DOMAIN CONTAINING PROTEIN"/>
    <property type="match status" value="1"/>
</dbReference>
<feature type="region of interest" description="Disordered" evidence="16">
    <location>
        <begin position="309"/>
        <end position="344"/>
    </location>
</feature>
<keyword evidence="12" id="KW-0564">Palmitate</keyword>
<keyword evidence="5" id="KW-1003">Cell membrane</keyword>
<evidence type="ECO:0000256" key="13">
    <source>
        <dbReference type="ARBA" id="ARBA00023288"/>
    </source>
</evidence>
<evidence type="ECO:0000256" key="11">
    <source>
        <dbReference type="ARBA" id="ARBA00023136"/>
    </source>
</evidence>